<gene>
    <name evidence="2" type="ORF">BCR44DRAFT_59784</name>
</gene>
<dbReference type="AlphaFoldDB" id="A0A1Y2HQH6"/>
<organism evidence="2 3">
    <name type="scientific">Catenaria anguillulae PL171</name>
    <dbReference type="NCBI Taxonomy" id="765915"/>
    <lineage>
        <taxon>Eukaryota</taxon>
        <taxon>Fungi</taxon>
        <taxon>Fungi incertae sedis</taxon>
        <taxon>Blastocladiomycota</taxon>
        <taxon>Blastocladiomycetes</taxon>
        <taxon>Blastocladiales</taxon>
        <taxon>Catenariaceae</taxon>
        <taxon>Catenaria</taxon>
    </lineage>
</organism>
<reference evidence="2 3" key="1">
    <citation type="submission" date="2016-07" db="EMBL/GenBank/DDBJ databases">
        <title>Pervasive Adenine N6-methylation of Active Genes in Fungi.</title>
        <authorList>
            <consortium name="DOE Joint Genome Institute"/>
            <person name="Mondo S.J."/>
            <person name="Dannebaum R.O."/>
            <person name="Kuo R.C."/>
            <person name="Labutti K."/>
            <person name="Haridas S."/>
            <person name="Kuo A."/>
            <person name="Salamov A."/>
            <person name="Ahrendt S.R."/>
            <person name="Lipzen A."/>
            <person name="Sullivan W."/>
            <person name="Andreopoulos W.B."/>
            <person name="Clum A."/>
            <person name="Lindquist E."/>
            <person name="Daum C."/>
            <person name="Ramamoorthy G.K."/>
            <person name="Gryganskyi A."/>
            <person name="Culley D."/>
            <person name="Magnuson J.K."/>
            <person name="James T.Y."/>
            <person name="O'Malley M.A."/>
            <person name="Stajich J.E."/>
            <person name="Spatafora J.W."/>
            <person name="Visel A."/>
            <person name="Grigoriev I.V."/>
        </authorList>
    </citation>
    <scope>NUCLEOTIDE SEQUENCE [LARGE SCALE GENOMIC DNA]</scope>
    <source>
        <strain evidence="2 3">PL171</strain>
    </source>
</reference>
<protein>
    <submittedName>
        <fullName evidence="2">Uncharacterized protein</fullName>
    </submittedName>
</protein>
<sequence>MAATAITNGNRTATSSSVVKGYDEQMPRSGRGSHGPDRVKFRSDLARHATQDLVTCSTIAIPVLDDALNGAANRTDDGQPSLLSYDEWDGVASDNQSASSGGTDDADLQSSWPVNNAPHELEFADMMATAPIKLFKHIMACLRSPPTRPAGTAVHCCPVQLCLRLRRPKRWSARASAACARCATESAASTSS</sequence>
<proteinExistence type="predicted"/>
<dbReference type="EMBL" id="MCFL01000019">
    <property type="protein sequence ID" value="ORZ35943.1"/>
    <property type="molecule type" value="Genomic_DNA"/>
</dbReference>
<evidence type="ECO:0000256" key="1">
    <source>
        <dbReference type="SAM" id="MobiDB-lite"/>
    </source>
</evidence>
<feature type="region of interest" description="Disordered" evidence="1">
    <location>
        <begin position="1"/>
        <end position="38"/>
    </location>
</feature>
<evidence type="ECO:0000313" key="2">
    <source>
        <dbReference type="EMBL" id="ORZ35943.1"/>
    </source>
</evidence>
<name>A0A1Y2HQH6_9FUNG</name>
<evidence type="ECO:0000313" key="3">
    <source>
        <dbReference type="Proteomes" id="UP000193411"/>
    </source>
</evidence>
<accession>A0A1Y2HQH6</accession>
<dbReference type="Proteomes" id="UP000193411">
    <property type="component" value="Unassembled WGS sequence"/>
</dbReference>
<keyword evidence="3" id="KW-1185">Reference proteome</keyword>
<feature type="compositionally biased region" description="Polar residues" evidence="1">
    <location>
        <begin position="1"/>
        <end position="18"/>
    </location>
</feature>
<comment type="caution">
    <text evidence="2">The sequence shown here is derived from an EMBL/GenBank/DDBJ whole genome shotgun (WGS) entry which is preliminary data.</text>
</comment>